<evidence type="ECO:0000256" key="5">
    <source>
        <dbReference type="ARBA" id="ARBA00022801"/>
    </source>
</evidence>
<keyword evidence="10" id="KW-0121">Carboxypeptidase</keyword>
<dbReference type="RefSeq" id="WP_146949608.1">
    <property type="nucleotide sequence ID" value="NZ_VOQF01000008.1"/>
</dbReference>
<dbReference type="EMBL" id="VOQF01000008">
    <property type="protein sequence ID" value="TXC89810.1"/>
    <property type="molecule type" value="Genomic_DNA"/>
</dbReference>
<dbReference type="SUPFAM" id="SSF53187">
    <property type="entry name" value="Zn-dependent exopeptidases"/>
    <property type="match status" value="1"/>
</dbReference>
<keyword evidence="5" id="KW-0378">Hydrolase</keyword>
<dbReference type="InterPro" id="IPR000834">
    <property type="entry name" value="Peptidase_M14"/>
</dbReference>
<keyword evidence="3" id="KW-0645">Protease</keyword>
<dbReference type="PANTHER" id="PTHR11705:SF143">
    <property type="entry name" value="SLL0236 PROTEIN"/>
    <property type="match status" value="1"/>
</dbReference>
<dbReference type="Gene3D" id="3.40.630.10">
    <property type="entry name" value="Zn peptidases"/>
    <property type="match status" value="1"/>
</dbReference>
<feature type="active site" description="Proton donor/acceptor" evidence="8">
    <location>
        <position position="287"/>
    </location>
</feature>
<dbReference type="PRINTS" id="PR00765">
    <property type="entry name" value="CRBOXYPTASEA"/>
</dbReference>
<dbReference type="GO" id="GO:0004181">
    <property type="term" value="F:metallocarboxypeptidase activity"/>
    <property type="evidence" value="ECO:0007669"/>
    <property type="project" value="InterPro"/>
</dbReference>
<organism evidence="10 11">
    <name type="scientific">Metabacillus litoralis</name>
    <dbReference type="NCBI Taxonomy" id="152268"/>
    <lineage>
        <taxon>Bacteria</taxon>
        <taxon>Bacillati</taxon>
        <taxon>Bacillota</taxon>
        <taxon>Bacilli</taxon>
        <taxon>Bacillales</taxon>
        <taxon>Bacillaceae</taxon>
        <taxon>Metabacillus</taxon>
    </lineage>
</organism>
<dbReference type="GO" id="GO:0005615">
    <property type="term" value="C:extracellular space"/>
    <property type="evidence" value="ECO:0007669"/>
    <property type="project" value="TreeGrafter"/>
</dbReference>
<keyword evidence="4" id="KW-0479">Metal-binding</keyword>
<evidence type="ECO:0000256" key="1">
    <source>
        <dbReference type="ARBA" id="ARBA00001947"/>
    </source>
</evidence>
<comment type="cofactor">
    <cofactor evidence="1">
        <name>Zn(2+)</name>
        <dbReference type="ChEBI" id="CHEBI:29105"/>
    </cofactor>
</comment>
<protein>
    <submittedName>
        <fullName evidence="10">Carboxypeptidase</fullName>
    </submittedName>
</protein>
<dbReference type="InterPro" id="IPR057246">
    <property type="entry name" value="CARBOXYPEPT_ZN_1"/>
</dbReference>
<dbReference type="PANTHER" id="PTHR11705">
    <property type="entry name" value="PROTEASE FAMILY M14 CARBOXYPEPTIDASE A,B"/>
    <property type="match status" value="1"/>
</dbReference>
<evidence type="ECO:0000313" key="11">
    <source>
        <dbReference type="Proteomes" id="UP000321363"/>
    </source>
</evidence>
<comment type="caution">
    <text evidence="10">The sequence shown here is derived from an EMBL/GenBank/DDBJ whole genome shotgun (WGS) entry which is preliminary data.</text>
</comment>
<gene>
    <name evidence="10" type="ORF">FS935_15725</name>
</gene>
<sequence>MKKISVILIVLYMVFINQPICSRATIDMFTYEIMKDHLVMLSDKHDLEMKSLGQSELGREIFAIKIGKGKKNVLITGSHHGREWLTTHIIMEMIKEYASAYNKKYSLYGHSLNILDHVSIWFVPMVNPDGVTIQQKGVEHLPLVLQEVYVDMNNGESNFKRWKANGVGVDLNRQYPAGWEEIQGDSTYASYSHYKGEKPFGSSETKSLLTFTEEIKPLASIAYHTSGREIFWYYYNQVENLYRDYQLAEMVSDVTGYKISYPSSDAVGGGYTDWFIQCYQKPAMTIELSYLVEETNPPLSIFDEEWNRNKTIGLILAEYAKKHVDN</sequence>
<evidence type="ECO:0000256" key="4">
    <source>
        <dbReference type="ARBA" id="ARBA00022723"/>
    </source>
</evidence>
<dbReference type="Proteomes" id="UP000321363">
    <property type="component" value="Unassembled WGS sequence"/>
</dbReference>
<dbReference type="OrthoDB" id="9802862at2"/>
<dbReference type="GO" id="GO:0008270">
    <property type="term" value="F:zinc ion binding"/>
    <property type="evidence" value="ECO:0007669"/>
    <property type="project" value="InterPro"/>
</dbReference>
<evidence type="ECO:0000256" key="6">
    <source>
        <dbReference type="ARBA" id="ARBA00022833"/>
    </source>
</evidence>
<feature type="domain" description="Peptidase M14" evidence="9">
    <location>
        <begin position="27"/>
        <end position="320"/>
    </location>
</feature>
<dbReference type="Pfam" id="PF00246">
    <property type="entry name" value="Peptidase_M14"/>
    <property type="match status" value="1"/>
</dbReference>
<evidence type="ECO:0000256" key="2">
    <source>
        <dbReference type="ARBA" id="ARBA00005988"/>
    </source>
</evidence>
<evidence type="ECO:0000313" key="10">
    <source>
        <dbReference type="EMBL" id="TXC89810.1"/>
    </source>
</evidence>
<evidence type="ECO:0000256" key="7">
    <source>
        <dbReference type="ARBA" id="ARBA00023049"/>
    </source>
</evidence>
<evidence type="ECO:0000259" key="9">
    <source>
        <dbReference type="PROSITE" id="PS52035"/>
    </source>
</evidence>
<proteinExistence type="inferred from homology"/>
<dbReference type="PROSITE" id="PS52035">
    <property type="entry name" value="PEPTIDASE_M14"/>
    <property type="match status" value="1"/>
</dbReference>
<dbReference type="SMART" id="SM00631">
    <property type="entry name" value="Zn_pept"/>
    <property type="match status" value="1"/>
</dbReference>
<reference evidence="10 11" key="1">
    <citation type="journal article" date="2005" name="Int. J. Syst. Evol. Microbiol.">
        <title>Bacillus litoralis sp. nov., isolated from a tidal flat of the Yellow Sea in Korea.</title>
        <authorList>
            <person name="Yoon J.H."/>
            <person name="Oh T.K."/>
        </authorList>
    </citation>
    <scope>NUCLEOTIDE SEQUENCE [LARGE SCALE GENOMIC DNA]</scope>
    <source>
        <strain evidence="10 11">SW-211</strain>
    </source>
</reference>
<comment type="similarity">
    <text evidence="2 8">Belongs to the peptidase M14 family.</text>
</comment>
<evidence type="ECO:0000256" key="8">
    <source>
        <dbReference type="PROSITE-ProRule" id="PRU01379"/>
    </source>
</evidence>
<evidence type="ECO:0000256" key="3">
    <source>
        <dbReference type="ARBA" id="ARBA00022670"/>
    </source>
</evidence>
<keyword evidence="6" id="KW-0862">Zinc</keyword>
<dbReference type="GO" id="GO:0006508">
    <property type="term" value="P:proteolysis"/>
    <property type="evidence" value="ECO:0007669"/>
    <property type="project" value="UniProtKB-KW"/>
</dbReference>
<dbReference type="AlphaFoldDB" id="A0A5C6W0H9"/>
<keyword evidence="7" id="KW-0482">Metalloprotease</keyword>
<accession>A0A5C6W0H9</accession>
<dbReference type="PROSITE" id="PS00132">
    <property type="entry name" value="CARBOXYPEPT_ZN_1"/>
    <property type="match status" value="1"/>
</dbReference>
<name>A0A5C6W0H9_9BACI</name>
<keyword evidence="11" id="KW-1185">Reference proteome</keyword>